<dbReference type="PANTHER" id="PTHR34290:SF2">
    <property type="entry name" value="OS04G0668800 PROTEIN"/>
    <property type="match status" value="1"/>
</dbReference>
<proteinExistence type="predicted"/>
<dbReference type="PANTHER" id="PTHR34290">
    <property type="entry name" value="SI:CH73-390P7.2"/>
    <property type="match status" value="1"/>
</dbReference>
<reference evidence="2" key="1">
    <citation type="journal article" date="2019" name="Int. J. Syst. Evol. Microbiol.">
        <title>The Global Catalogue of Microorganisms (GCM) 10K type strain sequencing project: providing services to taxonomists for standard genome sequencing and annotation.</title>
        <authorList>
            <consortium name="The Broad Institute Genomics Platform"/>
            <consortium name="The Broad Institute Genome Sequencing Center for Infectious Disease"/>
            <person name="Wu L."/>
            <person name="Ma J."/>
        </authorList>
    </citation>
    <scope>NUCLEOTIDE SEQUENCE [LARGE SCALE GENOMIC DNA]</scope>
    <source>
        <strain evidence="2">JCM 16673</strain>
    </source>
</reference>
<evidence type="ECO:0000313" key="1">
    <source>
        <dbReference type="EMBL" id="GAA4011463.1"/>
    </source>
</evidence>
<sequence length="144" mass="16114">MKTPPPDSCDALTVLYDGACPLCRREVGVYRDLDPLEPLRWLDVSALDAQLPEGADRATYMARFHVRQADGTMLSGAAAFVALWSALPGWRWLGRFGRLPGVTPVLELMYRFFLRLRPRLQRFTIALERKKSSSDQSGSKGKSG</sequence>
<name>A0ABP7SH57_9BURK</name>
<keyword evidence="2" id="KW-1185">Reference proteome</keyword>
<comment type="caution">
    <text evidence="1">The sequence shown here is derived from an EMBL/GenBank/DDBJ whole genome shotgun (WGS) entry which is preliminary data.</text>
</comment>
<dbReference type="RefSeq" id="WP_344761181.1">
    <property type="nucleotide sequence ID" value="NZ_BAAAZE010000001.1"/>
</dbReference>
<gene>
    <name evidence="1" type="ORF">GCM10022212_00670</name>
</gene>
<protein>
    <submittedName>
        <fullName evidence="1">DUF393 domain-containing protein</fullName>
    </submittedName>
</protein>
<dbReference type="InterPro" id="IPR007263">
    <property type="entry name" value="DCC1-like"/>
</dbReference>
<accession>A0ABP7SH57</accession>
<dbReference type="Proteomes" id="UP001501353">
    <property type="component" value="Unassembled WGS sequence"/>
</dbReference>
<dbReference type="InterPro" id="IPR044691">
    <property type="entry name" value="DCC1_Trx"/>
</dbReference>
<dbReference type="EMBL" id="BAAAZE010000001">
    <property type="protein sequence ID" value="GAA4011463.1"/>
    <property type="molecule type" value="Genomic_DNA"/>
</dbReference>
<evidence type="ECO:0000313" key="2">
    <source>
        <dbReference type="Proteomes" id="UP001501353"/>
    </source>
</evidence>
<organism evidence="1 2">
    <name type="scientific">Actimicrobium antarcticum</name>
    <dbReference type="NCBI Taxonomy" id="1051899"/>
    <lineage>
        <taxon>Bacteria</taxon>
        <taxon>Pseudomonadati</taxon>
        <taxon>Pseudomonadota</taxon>
        <taxon>Betaproteobacteria</taxon>
        <taxon>Burkholderiales</taxon>
        <taxon>Oxalobacteraceae</taxon>
        <taxon>Actimicrobium</taxon>
    </lineage>
</organism>
<dbReference type="Pfam" id="PF04134">
    <property type="entry name" value="DCC1-like"/>
    <property type="match status" value="1"/>
</dbReference>